<protein>
    <submittedName>
        <fullName evidence="1">Uncharacterized protein</fullName>
    </submittedName>
</protein>
<dbReference type="Proteomes" id="UP000765509">
    <property type="component" value="Unassembled WGS sequence"/>
</dbReference>
<accession>A0A9Q3IDX1</accession>
<keyword evidence="2" id="KW-1185">Reference proteome</keyword>
<evidence type="ECO:0000313" key="2">
    <source>
        <dbReference type="Proteomes" id="UP000765509"/>
    </source>
</evidence>
<organism evidence="1 2">
    <name type="scientific">Austropuccinia psidii MF-1</name>
    <dbReference type="NCBI Taxonomy" id="1389203"/>
    <lineage>
        <taxon>Eukaryota</taxon>
        <taxon>Fungi</taxon>
        <taxon>Dikarya</taxon>
        <taxon>Basidiomycota</taxon>
        <taxon>Pucciniomycotina</taxon>
        <taxon>Pucciniomycetes</taxon>
        <taxon>Pucciniales</taxon>
        <taxon>Sphaerophragmiaceae</taxon>
        <taxon>Austropuccinia</taxon>
    </lineage>
</organism>
<reference evidence="1" key="1">
    <citation type="submission" date="2021-03" db="EMBL/GenBank/DDBJ databases">
        <title>Draft genome sequence of rust myrtle Austropuccinia psidii MF-1, a brazilian biotype.</title>
        <authorList>
            <person name="Quecine M.C."/>
            <person name="Pachon D.M.R."/>
            <person name="Bonatelli M.L."/>
            <person name="Correr F.H."/>
            <person name="Franceschini L.M."/>
            <person name="Leite T.F."/>
            <person name="Margarido G.R.A."/>
            <person name="Almeida C.A."/>
            <person name="Ferrarezi J.A."/>
            <person name="Labate C.A."/>
        </authorList>
    </citation>
    <scope>NUCLEOTIDE SEQUENCE</scope>
    <source>
        <strain evidence="1">MF-1</strain>
    </source>
</reference>
<dbReference type="EMBL" id="AVOT02040034">
    <property type="protein sequence ID" value="MBW0535179.1"/>
    <property type="molecule type" value="Genomic_DNA"/>
</dbReference>
<feature type="non-terminal residue" evidence="1">
    <location>
        <position position="515"/>
    </location>
</feature>
<proteinExistence type="predicted"/>
<name>A0A9Q3IDX1_9BASI</name>
<dbReference type="OrthoDB" id="185373at2759"/>
<evidence type="ECO:0000313" key="1">
    <source>
        <dbReference type="EMBL" id="MBW0535179.1"/>
    </source>
</evidence>
<comment type="caution">
    <text evidence="1">The sequence shown here is derived from an EMBL/GenBank/DDBJ whole genome shotgun (WGS) entry which is preliminary data.</text>
</comment>
<gene>
    <name evidence="1" type="ORF">O181_074894</name>
</gene>
<dbReference type="AlphaFoldDB" id="A0A9Q3IDX1"/>
<sequence>GFETVNQLRVWAQIASIIELVPSNTALTRSTGSINLKNGSNCSHHLVNGDSVSAVTLLEQSLSPTIDQASSNFKSDANHNLEIILGFNRLNEYASASKWIKRLINGDHASYHLDNPGHRREFMDQIVCLACEPGRGAPGLGVAYDAAMISIDQIDYQFDTKAMAVVMERLRNVLNLLLVFALHHSASLLSAKKQVGHLKSTIEMIQDALEKASLIVCYMIIKQSALLKADSTKFEAILDLQTYGLIENIAKRVIQSCQAIKNQCITNPSKDLMHLGFFSEDLLTRLIHHYSILPDIRDLQTATAKFRHQSSYLTGLLTSYQSVLQSPIAAIATKLDQQLQQPQLAFGFKITTPKILNNLTLVPAMQFYQLYSSCPDAERCLSSINDWIVLLTVSVMLQVQAKDRKVLPSIQTNLPMDSQDFIKSALGQFENFLANSDAHIAQFNANHDIEFLLLVFLTYKVKKKIIFSETNLSRLLDVRQALETIVNYVDETNWFNYLITYSAEDQEIRKRIRRI</sequence>